<dbReference type="SMART" id="SM00438">
    <property type="entry name" value="ZnF_NFX"/>
    <property type="match status" value="9"/>
</dbReference>
<dbReference type="InterPro" id="IPR011011">
    <property type="entry name" value="Znf_FYVE_PHD"/>
</dbReference>
<dbReference type="SMART" id="SM00393">
    <property type="entry name" value="R3H"/>
    <property type="match status" value="1"/>
</dbReference>
<evidence type="ECO:0000256" key="7">
    <source>
        <dbReference type="ARBA" id="ARBA00023015"/>
    </source>
</evidence>
<dbReference type="SUPFAM" id="SSF57903">
    <property type="entry name" value="FYVE/PHD zinc finger"/>
    <property type="match status" value="1"/>
</dbReference>
<evidence type="ECO:0000256" key="1">
    <source>
        <dbReference type="ARBA" id="ARBA00004123"/>
    </source>
</evidence>
<dbReference type="InterPro" id="IPR034078">
    <property type="entry name" value="NFX1_fam"/>
</dbReference>
<dbReference type="GO" id="GO:0005634">
    <property type="term" value="C:nucleus"/>
    <property type="evidence" value="ECO:0007669"/>
    <property type="project" value="UniProtKB-SubCell"/>
</dbReference>
<evidence type="ECO:0000256" key="3">
    <source>
        <dbReference type="ARBA" id="ARBA00022723"/>
    </source>
</evidence>
<sequence length="1319" mass="144279">MTSVEPVQVVEKHVSKVRQDFFAPSIPPIYSPQDTARLGLVDYQSEDEDVLAIDLEVYRSRSAYCAQQQPTTTTTPTIPNITNTTGQHQQQLLANSHTLMTLTSSSSSSTSSPIISTLSKPTKPVNTPVLDNNSDDSNNNQQSVSAHRNHVQRNTQRRSFEHQQQSSSARSRLNFGAKGFVPSTSSTSTSTTPTTTAQSRRAGKAVSGGRIDDDHSQESSDRRQHSNNSNNNSKQRRGGNRHSDNSSISTSGHASNSTTSNGTASNRRPARSQRKELNGRTFPSAQTQNHKHQEHDHSGESTSSHVHMHNAKSDHHRHNMPKNRSRAPVPFVHKVEEDRGLLEALTVGLTNSTYDCMVCWDVIRPAHRIWNCQVCWAAFHLDCLSTWARKSSEETSAQSSGWRCPGCQNTQVSLPSDYQCFCGKVSNPDYNRYFTPHSCGELCGRKRDCPHPCNLPCHPGPCPPCGGLGPIQSCHCGNESFQLRCIDTDFTFQTGKSCDKVCGELLGCGKHSCSSVCHPGLCAPCEEEQEQLCYCGKHTRTARCGEGKAKTTIVDGEIQTSYYECREACGRLLACGHHTCTKTCHPHDQEPGPCSAMPNLVKTCPCGSKSMDSLLVGKPRTSCQDPIPLCGNTCNKFLDCGHTCQQKCHLGPCAPCKQTVSVDCRCGSTHVNRVCSEMDLHSASGDSVPICTKLCRGLRSCGKHQCTNRCCPAKPQAKGAVKMDSISQEAHTCTLVCGKKLQCGVHTCEMLCHKGHCNPCLNASFDELSCSCGRTVLYPPIACGTSTPKCRYTCTRERTCGHDSHSTHPCHPDSEPCPPCIVLVAKPCMCRKSRMPNVPCHVAQPSCGKVCGKRLDCGLHKCIKSCHTGECTTEPCSQSCSRSRKSCGHRCGLACHGQDACPEDQPCQTMVVSSCKCGHLTKETTCQTTSENPWDARARVIKCNDYCLMAERNKRVALALDIDDVPSSGPRIPVYSEPILEYATQNMEFTLKTERRIAEWIANPTLHTLHLPPMKGPHRKFIHELGAHYNLTSESVDMEPYRSVILRKSPTTSVPDLLASQATRQRRPQQSTTGGLEQLRKQPTVKNPVNAIYLHDLVFGLTRGELSNRLAPIFGSVKYTLRWLTDDDAVLIVQAGPNMSMEDLETTLVRLVSLIKTHTTASPLCERVNLCWVNKEGEVIAQNSTNKRFFSSATGSQLLKKPDPPKVQNAFSALLLDGDRDRAEQDRILKAKEAAGTLSLEAWDEGVSFASSSFASSSSRPSSAEGMYPASAPASSLSSSSSSTQLHSFSSARGAITSKGVVDTDDNVVDDWQQLLDDD</sequence>
<dbReference type="CDD" id="cd06008">
    <property type="entry name" value="NF-X1-zinc-finger"/>
    <property type="match status" value="5"/>
</dbReference>
<dbReference type="PROSITE" id="PS51061">
    <property type="entry name" value="R3H"/>
    <property type="match status" value="1"/>
</dbReference>
<feature type="domain" description="RING-type" evidence="13">
    <location>
        <begin position="356"/>
        <end position="408"/>
    </location>
</feature>
<dbReference type="Pfam" id="PF01422">
    <property type="entry name" value="zf-NF-X1"/>
    <property type="match status" value="6"/>
</dbReference>
<feature type="region of interest" description="Disordered" evidence="11">
    <location>
        <begin position="1258"/>
        <end position="1285"/>
    </location>
</feature>
<dbReference type="InterPro" id="IPR019787">
    <property type="entry name" value="Znf_PHD-finger"/>
</dbReference>
<feature type="compositionally biased region" description="Low complexity" evidence="11">
    <location>
        <begin position="182"/>
        <end position="196"/>
    </location>
</feature>
<keyword evidence="16" id="KW-1185">Reference proteome</keyword>
<evidence type="ECO:0000256" key="2">
    <source>
        <dbReference type="ARBA" id="ARBA00007269"/>
    </source>
</evidence>
<evidence type="ECO:0000256" key="10">
    <source>
        <dbReference type="PROSITE-ProRule" id="PRU00175"/>
    </source>
</evidence>
<feature type="region of interest" description="Disordered" evidence="11">
    <location>
        <begin position="1056"/>
        <end position="1081"/>
    </location>
</feature>
<feature type="compositionally biased region" description="Polar residues" evidence="11">
    <location>
        <begin position="1056"/>
        <end position="1075"/>
    </location>
</feature>
<feature type="compositionally biased region" description="Polar residues" evidence="11">
    <location>
        <begin position="162"/>
        <end position="171"/>
    </location>
</feature>
<feature type="compositionally biased region" description="Basic residues" evidence="11">
    <location>
        <begin position="306"/>
        <end position="325"/>
    </location>
</feature>
<dbReference type="InterPro" id="IPR001374">
    <property type="entry name" value="R3H_dom"/>
</dbReference>
<gene>
    <name evidence="15" type="primary">FAP1_2</name>
    <name evidence="15" type="ORF">BG015_006566</name>
</gene>
<evidence type="ECO:0000256" key="6">
    <source>
        <dbReference type="ARBA" id="ARBA00022833"/>
    </source>
</evidence>
<evidence type="ECO:0000256" key="4">
    <source>
        <dbReference type="ARBA" id="ARBA00022737"/>
    </source>
</evidence>
<reference evidence="15" key="1">
    <citation type="journal article" date="2020" name="Fungal Divers.">
        <title>Resolving the Mortierellaceae phylogeny through synthesis of multi-gene phylogenetics and phylogenomics.</title>
        <authorList>
            <person name="Vandepol N."/>
            <person name="Liber J."/>
            <person name="Desiro A."/>
            <person name="Na H."/>
            <person name="Kennedy M."/>
            <person name="Barry K."/>
            <person name="Grigoriev I.V."/>
            <person name="Miller A.N."/>
            <person name="O'Donnell K."/>
            <person name="Stajich J.E."/>
            <person name="Bonito G."/>
        </authorList>
    </citation>
    <scope>NUCLEOTIDE SEQUENCE</scope>
    <source>
        <strain evidence="15">NRRL 6426</strain>
    </source>
</reference>
<feature type="compositionally biased region" description="Low complexity" evidence="11">
    <location>
        <begin position="101"/>
        <end position="122"/>
    </location>
</feature>
<dbReference type="Proteomes" id="UP000748756">
    <property type="component" value="Unassembled WGS sequence"/>
</dbReference>
<evidence type="ECO:0000259" key="13">
    <source>
        <dbReference type="PROSITE" id="PS50089"/>
    </source>
</evidence>
<comment type="similarity">
    <text evidence="2">Belongs to the NFX1 family.</text>
</comment>
<dbReference type="PANTHER" id="PTHR12360:SF12">
    <property type="entry name" value="TRANSCRIPTIONAL REPRESSOR NF-X1"/>
    <property type="match status" value="1"/>
</dbReference>
<dbReference type="PROSITE" id="PS50016">
    <property type="entry name" value="ZF_PHD_2"/>
    <property type="match status" value="1"/>
</dbReference>
<dbReference type="InterPro" id="IPR001841">
    <property type="entry name" value="Znf_RING"/>
</dbReference>
<evidence type="ECO:0000256" key="5">
    <source>
        <dbReference type="ARBA" id="ARBA00022771"/>
    </source>
</evidence>
<comment type="subcellular location">
    <subcellularLocation>
        <location evidence="1">Nucleus</location>
    </subcellularLocation>
</comment>
<dbReference type="GO" id="GO:0008270">
    <property type="term" value="F:zinc ion binding"/>
    <property type="evidence" value="ECO:0007669"/>
    <property type="project" value="UniProtKB-KW"/>
</dbReference>
<comment type="caution">
    <text evidence="15">The sequence shown here is derived from an EMBL/GenBank/DDBJ whole genome shotgun (WGS) entry which is preliminary data.</text>
</comment>
<dbReference type="SUPFAM" id="SSF82708">
    <property type="entry name" value="R3H domain"/>
    <property type="match status" value="1"/>
</dbReference>
<dbReference type="GO" id="GO:0000122">
    <property type="term" value="P:negative regulation of transcription by RNA polymerase II"/>
    <property type="evidence" value="ECO:0007669"/>
    <property type="project" value="TreeGrafter"/>
</dbReference>
<dbReference type="Gene3D" id="3.30.1370.50">
    <property type="entry name" value="R3H-like domain"/>
    <property type="match status" value="1"/>
</dbReference>
<protein>
    <submittedName>
        <fullName evidence="15">FKBP12-associated protein</fullName>
    </submittedName>
</protein>
<dbReference type="InterPro" id="IPR000967">
    <property type="entry name" value="Znf_NFX1"/>
</dbReference>
<keyword evidence="7" id="KW-0805">Transcription regulation</keyword>
<evidence type="ECO:0000256" key="11">
    <source>
        <dbReference type="SAM" id="MobiDB-lite"/>
    </source>
</evidence>
<dbReference type="PANTHER" id="PTHR12360">
    <property type="entry name" value="NUCLEAR TRANSCRIPTION FACTOR, X-BOX BINDING 1 NFX1"/>
    <property type="match status" value="1"/>
</dbReference>
<evidence type="ECO:0000256" key="8">
    <source>
        <dbReference type="ARBA" id="ARBA00023163"/>
    </source>
</evidence>
<feature type="region of interest" description="Disordered" evidence="11">
    <location>
        <begin position="1300"/>
        <end position="1319"/>
    </location>
</feature>
<accession>A0A9P5RZZ8</accession>
<dbReference type="GO" id="GO:0000981">
    <property type="term" value="F:DNA-binding transcription factor activity, RNA polymerase II-specific"/>
    <property type="evidence" value="ECO:0007669"/>
    <property type="project" value="TreeGrafter"/>
</dbReference>
<feature type="region of interest" description="Disordered" evidence="11">
    <location>
        <begin position="101"/>
        <end position="325"/>
    </location>
</feature>
<keyword evidence="4" id="KW-0677">Repeat</keyword>
<proteinExistence type="inferred from homology"/>
<feature type="compositionally biased region" description="Low complexity" evidence="11">
    <location>
        <begin position="1310"/>
        <end position="1319"/>
    </location>
</feature>
<organism evidence="15 16">
    <name type="scientific">Linnemannia schmuckeri</name>
    <dbReference type="NCBI Taxonomy" id="64567"/>
    <lineage>
        <taxon>Eukaryota</taxon>
        <taxon>Fungi</taxon>
        <taxon>Fungi incertae sedis</taxon>
        <taxon>Mucoromycota</taxon>
        <taxon>Mortierellomycotina</taxon>
        <taxon>Mortierellomycetes</taxon>
        <taxon>Mortierellales</taxon>
        <taxon>Mortierellaceae</taxon>
        <taxon>Linnemannia</taxon>
    </lineage>
</organism>
<dbReference type="OrthoDB" id="6512771at2759"/>
<dbReference type="EMBL" id="JAAAUQ010000316">
    <property type="protein sequence ID" value="KAF9151521.1"/>
    <property type="molecule type" value="Genomic_DNA"/>
</dbReference>
<feature type="compositionally biased region" description="Low complexity" evidence="11">
    <location>
        <begin position="249"/>
        <end position="266"/>
    </location>
</feature>
<keyword evidence="8" id="KW-0804">Transcription</keyword>
<evidence type="ECO:0000259" key="14">
    <source>
        <dbReference type="PROSITE" id="PS51061"/>
    </source>
</evidence>
<feature type="domain" description="PHD-type" evidence="12">
    <location>
        <begin position="353"/>
        <end position="410"/>
    </location>
</feature>
<evidence type="ECO:0000313" key="15">
    <source>
        <dbReference type="EMBL" id="KAF9151521.1"/>
    </source>
</evidence>
<name>A0A9P5RZZ8_9FUNG</name>
<feature type="compositionally biased region" description="Low complexity" evidence="11">
    <location>
        <begin position="131"/>
        <end position="143"/>
    </location>
</feature>
<feature type="compositionally biased region" description="Basic and acidic residues" evidence="11">
    <location>
        <begin position="210"/>
        <end position="224"/>
    </location>
</feature>
<dbReference type="GO" id="GO:0000977">
    <property type="term" value="F:RNA polymerase II transcription regulatory region sequence-specific DNA binding"/>
    <property type="evidence" value="ECO:0007669"/>
    <property type="project" value="TreeGrafter"/>
</dbReference>
<dbReference type="InterPro" id="IPR036867">
    <property type="entry name" value="R3H_dom_sf"/>
</dbReference>
<dbReference type="Pfam" id="PF01424">
    <property type="entry name" value="R3H"/>
    <property type="match status" value="1"/>
</dbReference>
<keyword evidence="3" id="KW-0479">Metal-binding</keyword>
<keyword evidence="9" id="KW-0539">Nucleus</keyword>
<evidence type="ECO:0000259" key="12">
    <source>
        <dbReference type="PROSITE" id="PS50016"/>
    </source>
</evidence>
<keyword evidence="6" id="KW-0862">Zinc</keyword>
<keyword evidence="5 10" id="KW-0863">Zinc-finger</keyword>
<evidence type="ECO:0000256" key="9">
    <source>
        <dbReference type="ARBA" id="ARBA00023242"/>
    </source>
</evidence>
<dbReference type="PROSITE" id="PS50089">
    <property type="entry name" value="ZF_RING_2"/>
    <property type="match status" value="1"/>
</dbReference>
<feature type="domain" description="R3H" evidence="14">
    <location>
        <begin position="987"/>
        <end position="1050"/>
    </location>
</feature>
<evidence type="ECO:0000313" key="16">
    <source>
        <dbReference type="Proteomes" id="UP000748756"/>
    </source>
</evidence>